<dbReference type="RefSeq" id="WP_219038575.1">
    <property type="nucleotide sequence ID" value="NZ_JAHWDF010000001.1"/>
</dbReference>
<keyword evidence="2" id="KW-1185">Reference proteome</keyword>
<dbReference type="InterPro" id="IPR050583">
    <property type="entry name" value="Mycobacterial_A85_antigen"/>
</dbReference>
<dbReference type="Pfam" id="PF00756">
    <property type="entry name" value="Esterase"/>
    <property type="match status" value="1"/>
</dbReference>
<dbReference type="Proteomes" id="UP000719267">
    <property type="component" value="Unassembled WGS sequence"/>
</dbReference>
<name>A0ABS6VXH1_9FLAO</name>
<dbReference type="PANTHER" id="PTHR48098:SF6">
    <property type="entry name" value="FERRI-BACILLIBACTIN ESTERASE BESA"/>
    <property type="match status" value="1"/>
</dbReference>
<dbReference type="PANTHER" id="PTHR48098">
    <property type="entry name" value="ENTEROCHELIN ESTERASE-RELATED"/>
    <property type="match status" value="1"/>
</dbReference>
<comment type="caution">
    <text evidence="1">The sequence shown here is derived from an EMBL/GenBank/DDBJ whole genome shotgun (WGS) entry which is preliminary data.</text>
</comment>
<proteinExistence type="predicted"/>
<dbReference type="EMBL" id="JAHWDF010000001">
    <property type="protein sequence ID" value="MBW2960285.1"/>
    <property type="molecule type" value="Genomic_DNA"/>
</dbReference>
<dbReference type="InterPro" id="IPR000801">
    <property type="entry name" value="Esterase-like"/>
</dbReference>
<protein>
    <submittedName>
        <fullName evidence="1">Esterase</fullName>
    </submittedName>
</protein>
<accession>A0ABS6VXH1</accession>
<organism evidence="1 2">
    <name type="scientific">Mesonia aestuariivivens</name>
    <dbReference type="NCBI Taxonomy" id="2796128"/>
    <lineage>
        <taxon>Bacteria</taxon>
        <taxon>Pseudomonadati</taxon>
        <taxon>Bacteroidota</taxon>
        <taxon>Flavobacteriia</taxon>
        <taxon>Flavobacteriales</taxon>
        <taxon>Flavobacteriaceae</taxon>
        <taxon>Mesonia</taxon>
    </lineage>
</organism>
<sequence>MKIRLLLLVFILPLFMYAQPEYKVVASKILKQKRDIKIQLPRNYSSNTEKSYPVIYVLDGDYLFEPVAGNVDYYSYWEDMPEAIVVGINQRGYRNKDVFYDKVNFFPADTGADFFEFVGMELMPVIDKNYRTANFSIAMGHDLTANFINYFLFKEKPLFKGYVNLSPDYASEMHDRIANSLEFAEQKTWYYLATGSEDVNNLRTDILQFHQKMSSLSNDLVHYYFDDFENQNHYNLVGKAIPSALQQMFIVYRPIAQKDFRKLSTKESENYYQYLENKYEQIQELYGLQIPVRSNDILEISELIIKEEKWDQLKDLAKLAEQEHPDKMIGNYLMGMYYEKEGDPKRALKEYQSAYAKEKIAFLDQDYLIQKIDQIKADFGD</sequence>
<reference evidence="1 2" key="1">
    <citation type="submission" date="2021-07" db="EMBL/GenBank/DDBJ databases">
        <title>Mesonia aestuariivivens sp. nov., isolated from a tidal flat.</title>
        <authorList>
            <person name="Kim Y.-O."/>
            <person name="Yoon J.-H."/>
        </authorList>
    </citation>
    <scope>NUCLEOTIDE SEQUENCE [LARGE SCALE GENOMIC DNA]</scope>
    <source>
        <strain evidence="1 2">JHPTF-M18</strain>
    </source>
</reference>
<gene>
    <name evidence="1" type="ORF">KW502_00545</name>
</gene>
<evidence type="ECO:0000313" key="1">
    <source>
        <dbReference type="EMBL" id="MBW2960285.1"/>
    </source>
</evidence>
<evidence type="ECO:0000313" key="2">
    <source>
        <dbReference type="Proteomes" id="UP000719267"/>
    </source>
</evidence>